<dbReference type="HAMAP" id="MF_00201">
    <property type="entry name" value="RecO"/>
    <property type="match status" value="1"/>
</dbReference>
<reference evidence="9 10" key="1">
    <citation type="submission" date="2024-09" db="EMBL/GenBank/DDBJ databases">
        <authorList>
            <person name="Sun Q."/>
            <person name="Mori K."/>
        </authorList>
    </citation>
    <scope>NUCLEOTIDE SEQUENCE [LARGE SCALE GENOMIC DNA]</scope>
    <source>
        <strain evidence="9 10">CCM 4839</strain>
    </source>
</reference>
<dbReference type="InterPro" id="IPR022572">
    <property type="entry name" value="DNA_rep/recomb_RecO_N"/>
</dbReference>
<dbReference type="InterPro" id="IPR003717">
    <property type="entry name" value="RecO"/>
</dbReference>
<comment type="function">
    <text evidence="7">Involved in DNA repair and RecF pathway recombination.</text>
</comment>
<dbReference type="RefSeq" id="WP_204816548.1">
    <property type="nucleotide sequence ID" value="NZ_JANHOF010000001.1"/>
</dbReference>
<evidence type="ECO:0000313" key="10">
    <source>
        <dbReference type="Proteomes" id="UP001589818"/>
    </source>
</evidence>
<dbReference type="Proteomes" id="UP001589818">
    <property type="component" value="Unassembled WGS sequence"/>
</dbReference>
<comment type="caution">
    <text evidence="9">The sequence shown here is derived from an EMBL/GenBank/DDBJ whole genome shotgun (WGS) entry which is preliminary data.</text>
</comment>
<dbReference type="NCBIfam" id="TIGR00613">
    <property type="entry name" value="reco"/>
    <property type="match status" value="1"/>
</dbReference>
<dbReference type="SUPFAM" id="SSF57863">
    <property type="entry name" value="ArfGap/RecO-like zinc finger"/>
    <property type="match status" value="1"/>
</dbReference>
<dbReference type="InterPro" id="IPR042242">
    <property type="entry name" value="RecO_C"/>
</dbReference>
<accession>A0ABV6JIW0</accession>
<evidence type="ECO:0000256" key="5">
    <source>
        <dbReference type="ARBA" id="ARBA00023204"/>
    </source>
</evidence>
<evidence type="ECO:0000256" key="3">
    <source>
        <dbReference type="ARBA" id="ARBA00022763"/>
    </source>
</evidence>
<keyword evidence="3 7" id="KW-0227">DNA damage</keyword>
<keyword evidence="4 7" id="KW-0233">DNA recombination</keyword>
<gene>
    <name evidence="7 9" type="primary">recO</name>
    <name evidence="9" type="ORF">ACFFJ8_29265</name>
</gene>
<dbReference type="InterPro" id="IPR037278">
    <property type="entry name" value="ARFGAP/RecO"/>
</dbReference>
<evidence type="ECO:0000256" key="2">
    <source>
        <dbReference type="ARBA" id="ARBA00021310"/>
    </source>
</evidence>
<dbReference type="Gene3D" id="1.20.1440.120">
    <property type="entry name" value="Recombination protein O, C-terminal domain"/>
    <property type="match status" value="1"/>
</dbReference>
<dbReference type="PANTHER" id="PTHR33991">
    <property type="entry name" value="DNA REPAIR PROTEIN RECO"/>
    <property type="match status" value="1"/>
</dbReference>
<evidence type="ECO:0000256" key="7">
    <source>
        <dbReference type="HAMAP-Rule" id="MF_00201"/>
    </source>
</evidence>
<keyword evidence="5 7" id="KW-0234">DNA repair</keyword>
<dbReference type="PANTHER" id="PTHR33991:SF1">
    <property type="entry name" value="DNA REPAIR PROTEIN RECO"/>
    <property type="match status" value="1"/>
</dbReference>
<evidence type="ECO:0000256" key="4">
    <source>
        <dbReference type="ARBA" id="ARBA00023172"/>
    </source>
</evidence>
<evidence type="ECO:0000256" key="1">
    <source>
        <dbReference type="ARBA" id="ARBA00007452"/>
    </source>
</evidence>
<dbReference type="Gene3D" id="2.40.50.140">
    <property type="entry name" value="Nucleic acid-binding proteins"/>
    <property type="match status" value="1"/>
</dbReference>
<protein>
    <recommendedName>
        <fullName evidence="2 7">DNA repair protein RecO</fullName>
    </recommendedName>
    <alternativeName>
        <fullName evidence="6 7">Recombination protein O</fullName>
    </alternativeName>
</protein>
<dbReference type="Pfam" id="PF02565">
    <property type="entry name" value="RecO_C"/>
    <property type="match status" value="1"/>
</dbReference>
<dbReference type="InterPro" id="IPR012340">
    <property type="entry name" value="NA-bd_OB-fold"/>
</dbReference>
<organism evidence="9 10">
    <name type="scientific">Paenibacillus mendelii</name>
    <dbReference type="NCBI Taxonomy" id="206163"/>
    <lineage>
        <taxon>Bacteria</taxon>
        <taxon>Bacillati</taxon>
        <taxon>Bacillota</taxon>
        <taxon>Bacilli</taxon>
        <taxon>Bacillales</taxon>
        <taxon>Paenibacillaceae</taxon>
        <taxon>Paenibacillus</taxon>
    </lineage>
</organism>
<proteinExistence type="inferred from homology"/>
<keyword evidence="10" id="KW-1185">Reference proteome</keyword>
<feature type="domain" description="DNA replication/recombination mediator RecO N-terminal" evidence="8">
    <location>
        <begin position="1"/>
        <end position="77"/>
    </location>
</feature>
<dbReference type="EMBL" id="JBHLVF010000041">
    <property type="protein sequence ID" value="MFC0395444.1"/>
    <property type="molecule type" value="Genomic_DNA"/>
</dbReference>
<name>A0ABV6JIW0_9BACL</name>
<dbReference type="SUPFAM" id="SSF50249">
    <property type="entry name" value="Nucleic acid-binding proteins"/>
    <property type="match status" value="1"/>
</dbReference>
<comment type="similarity">
    <text evidence="1 7">Belongs to the RecO family.</text>
</comment>
<evidence type="ECO:0000256" key="6">
    <source>
        <dbReference type="ARBA" id="ARBA00033409"/>
    </source>
</evidence>
<sequence length="258" mass="29024">MQYRVEGIIIRSMDYGEGNKIVTLLTSTHGKVGIIIRGAKKIKSRHGSLAHLFTHGEYIFFRNSGLGTLTHGEIIESHHVLREQLELVAYASYAAELTDRVLHEDEASGYIFEQLKACLTALSEGKDPEITIQLYEIKMLQTAGYAPEFDACTVCENAAGSMWLSARSGGVLCSRCKHRDPSAFELSDGALKLLRVFRRMDLRRLGSIQVKDETKKQLKQVMRQLMDAHIGLPLKSRAFLDQLDKYASTPLIEREKPE</sequence>
<evidence type="ECO:0000313" key="9">
    <source>
        <dbReference type="EMBL" id="MFC0395444.1"/>
    </source>
</evidence>
<dbReference type="Pfam" id="PF11967">
    <property type="entry name" value="RecO_N"/>
    <property type="match status" value="1"/>
</dbReference>
<evidence type="ECO:0000259" key="8">
    <source>
        <dbReference type="Pfam" id="PF11967"/>
    </source>
</evidence>